<dbReference type="PROSITE" id="PS50853">
    <property type="entry name" value="FN3"/>
    <property type="match status" value="2"/>
</dbReference>
<dbReference type="InterPro" id="IPR036116">
    <property type="entry name" value="FN3_sf"/>
</dbReference>
<reference evidence="3 4" key="1">
    <citation type="journal article" date="2014" name="Genome Announc.">
        <title>Draft Genome Sequence of the Algicidal Bacterium Mangrovimonas yunxiaonensis Strain LY01.</title>
        <authorList>
            <person name="Li Y."/>
            <person name="Zhu H."/>
            <person name="Li C."/>
            <person name="Zhang H."/>
            <person name="Chen Z."/>
            <person name="Zheng W."/>
            <person name="Xu H."/>
            <person name="Zheng T."/>
        </authorList>
    </citation>
    <scope>NUCLEOTIDE SEQUENCE [LARGE SCALE GENOMIC DNA]</scope>
    <source>
        <strain evidence="3 4">LY01</strain>
    </source>
</reference>
<dbReference type="AlphaFoldDB" id="A0A084TN54"/>
<keyword evidence="1" id="KW-0732">Signal</keyword>
<evidence type="ECO:0000259" key="2">
    <source>
        <dbReference type="PROSITE" id="PS50853"/>
    </source>
</evidence>
<dbReference type="eggNOG" id="COG3291">
    <property type="taxonomic scope" value="Bacteria"/>
</dbReference>
<feature type="domain" description="Fibronectin type-III" evidence="2">
    <location>
        <begin position="401"/>
        <end position="492"/>
    </location>
</feature>
<dbReference type="Gene3D" id="2.60.120.260">
    <property type="entry name" value="Galactose-binding domain-like"/>
    <property type="match status" value="1"/>
</dbReference>
<dbReference type="Gene3D" id="2.60.40.10">
    <property type="entry name" value="Immunoglobulins"/>
    <property type="match status" value="2"/>
</dbReference>
<sequence>MAQSVINITTNGGSYTGEKWVSITTEANGGGTQIWGQGNGTQCDGAGLINVDINIAPGVYYVNCYDQYDDGWDGTLISVTAFGSVIGDNGGVSPNDGEDTDAQSSCEGTPEELEASFMITVPNPPTCLPPSAMTDVVVTATTADLEWTAGASGETAWNLEWKAGADFTPGNGEADGTDSASGAPAYSAINLTPNTTYYVYYQADCGGGDTSTWAGAFVFTTECAAYTPDYTADMSTNAPDCWREATEGDIASGPAGFGSGLWYASSHNGTPSNAINIWSDYKSDWLISPIIDLSSAAPSELKVYVALTEGGTSGSGADLGSDDEVALLMTTDGGATWTTMQSWTQGNVPTDVGEEITYDLTAQTGQVQFAFWGSEGTVNDSEDVYFHVSTFVVREIPACSDVSDITIDGLTGTSVDFSWTQEDGSTTDWEYVVQTADLDAPTGSGTAVSGTPSAQDATLMADTFYEIYVRSYCGGSDYGAWIGPVEFYTGHCVPSGTSTLTYIDVFTTTGATGTNIDNSSSGLSIDNYGDYFDTHTVSLAADQSFDFNLEIISGSVGSAIWVDWNNDLQFDTSEVLFSTTSYGYGQTGTITVPSGTPNGDYRMRVLIDYSDSNPGDDDACSFTYGRGEAEDYKLTVDSSLSTDSFVLNEKLFTYYPNPVNNELNLKAQRNISNVSVYNMLGQEVVRTAPNAVISNVDMSALQAGAYFVKVTVDGTTETIRIIKK</sequence>
<dbReference type="Pfam" id="PF20009">
    <property type="entry name" value="GEVED"/>
    <property type="match status" value="1"/>
</dbReference>
<dbReference type="InterPro" id="IPR045474">
    <property type="entry name" value="GEVED"/>
</dbReference>
<proteinExistence type="predicted"/>
<feature type="domain" description="Fibronectin type-III" evidence="2">
    <location>
        <begin position="129"/>
        <end position="224"/>
    </location>
</feature>
<dbReference type="Pfam" id="PF18962">
    <property type="entry name" value="Por_Secre_tail"/>
    <property type="match status" value="1"/>
</dbReference>
<accession>A0A084TN54</accession>
<dbReference type="EMBL" id="JPFK01000002">
    <property type="protein sequence ID" value="KFB02140.1"/>
    <property type="molecule type" value="Genomic_DNA"/>
</dbReference>
<protein>
    <recommendedName>
        <fullName evidence="2">Fibronectin type-III domain-containing protein</fullName>
    </recommendedName>
</protein>
<evidence type="ECO:0000256" key="1">
    <source>
        <dbReference type="ARBA" id="ARBA00022729"/>
    </source>
</evidence>
<dbReference type="SUPFAM" id="SSF49265">
    <property type="entry name" value="Fibronectin type III"/>
    <property type="match status" value="1"/>
</dbReference>
<dbReference type="NCBIfam" id="TIGR04183">
    <property type="entry name" value="Por_Secre_tail"/>
    <property type="match status" value="1"/>
</dbReference>
<keyword evidence="4" id="KW-1185">Reference proteome</keyword>
<reference evidence="4" key="2">
    <citation type="submission" date="2014-07" db="EMBL/GenBank/DDBJ databases">
        <title>Genome sequence of Mangrovimonas yunxiaonensis.</title>
        <authorList>
            <person name="Li Y."/>
            <person name="Zheng T."/>
        </authorList>
    </citation>
    <scope>NUCLEOTIDE SEQUENCE [LARGE SCALE GENOMIC DNA]</scope>
    <source>
        <strain evidence="4">LY01</strain>
    </source>
</reference>
<evidence type="ECO:0000313" key="4">
    <source>
        <dbReference type="Proteomes" id="UP000028521"/>
    </source>
</evidence>
<organism evidence="3 4">
    <name type="scientific">Mangrovimonas yunxiaonensis</name>
    <dbReference type="NCBI Taxonomy" id="1197477"/>
    <lineage>
        <taxon>Bacteria</taxon>
        <taxon>Pseudomonadati</taxon>
        <taxon>Bacteroidota</taxon>
        <taxon>Flavobacteriia</taxon>
        <taxon>Flavobacteriales</taxon>
        <taxon>Flavobacteriaceae</taxon>
        <taxon>Mangrovimonas</taxon>
    </lineage>
</organism>
<dbReference type="InterPro" id="IPR003961">
    <property type="entry name" value="FN3_dom"/>
</dbReference>
<name>A0A084TN54_9FLAO</name>
<gene>
    <name evidence="3" type="ORF">IA57_00415</name>
</gene>
<dbReference type="STRING" id="1197477.IA57_00415"/>
<dbReference type="InterPro" id="IPR013783">
    <property type="entry name" value="Ig-like_fold"/>
</dbReference>
<evidence type="ECO:0000313" key="3">
    <source>
        <dbReference type="EMBL" id="KFB02140.1"/>
    </source>
</evidence>
<comment type="caution">
    <text evidence="3">The sequence shown here is derived from an EMBL/GenBank/DDBJ whole genome shotgun (WGS) entry which is preliminary data.</text>
</comment>
<dbReference type="eggNOG" id="COG4733">
    <property type="taxonomic scope" value="Bacteria"/>
</dbReference>
<dbReference type="Proteomes" id="UP000028521">
    <property type="component" value="Unassembled WGS sequence"/>
</dbReference>
<dbReference type="InterPro" id="IPR026444">
    <property type="entry name" value="Secre_tail"/>
</dbReference>